<keyword evidence="2" id="KW-0812">Transmembrane</keyword>
<evidence type="ECO:0000313" key="3">
    <source>
        <dbReference type="EMBL" id="SNQ49545.1"/>
    </source>
</evidence>
<gene>
    <name evidence="3" type="ORF">FRACA_3410002</name>
</gene>
<protein>
    <recommendedName>
        <fullName evidence="5">DUF4386 family protein</fullName>
    </recommendedName>
</protein>
<keyword evidence="4" id="KW-1185">Reference proteome</keyword>
<feature type="compositionally biased region" description="Basic and acidic residues" evidence="1">
    <location>
        <begin position="16"/>
        <end position="75"/>
    </location>
</feature>
<accession>A0A2I2KV60</accession>
<evidence type="ECO:0000256" key="1">
    <source>
        <dbReference type="SAM" id="MobiDB-lite"/>
    </source>
</evidence>
<feature type="transmembrane region" description="Helical" evidence="2">
    <location>
        <begin position="228"/>
        <end position="246"/>
    </location>
</feature>
<feature type="transmembrane region" description="Helical" evidence="2">
    <location>
        <begin position="138"/>
        <end position="160"/>
    </location>
</feature>
<keyword evidence="2" id="KW-0472">Membrane</keyword>
<name>A0A2I2KV60_9ACTN</name>
<feature type="region of interest" description="Disordered" evidence="1">
    <location>
        <begin position="1"/>
        <end position="87"/>
    </location>
</feature>
<dbReference type="RefSeq" id="WP_101833014.1">
    <property type="nucleotide sequence ID" value="NZ_FZMO01000270.1"/>
</dbReference>
<sequence length="300" mass="31366">MDSLRTSSRHGGGMADRGRYSEPHGHRPPASDRLDDRFDDQIEGIGDRVDDGIDERFDKRFDKRFDERSDGRGGEPDGASGGRRGAHATRRARWPWAGLVAAVGGAAGSFVLGWDPSEEATRAGSAAIIAEATDHRHAIMIGASVGFASVLALLVFTAGFGRLAARRAPDSIAVTAMRMAFTAALGCLMFSFGLKHALAGGIPGGIDASFYTRTDVEVLGLVVSQMQYAAWWGVIAAAACAAVLALRTRVLPRWFGVVSAVLATVSIGATLAVGLPYSAGLLGPVWLAAASVAALRTSDA</sequence>
<evidence type="ECO:0008006" key="5">
    <source>
        <dbReference type="Google" id="ProtNLM"/>
    </source>
</evidence>
<organism evidence="3 4">
    <name type="scientific">Frankia canadensis</name>
    <dbReference type="NCBI Taxonomy" id="1836972"/>
    <lineage>
        <taxon>Bacteria</taxon>
        <taxon>Bacillati</taxon>
        <taxon>Actinomycetota</taxon>
        <taxon>Actinomycetes</taxon>
        <taxon>Frankiales</taxon>
        <taxon>Frankiaceae</taxon>
        <taxon>Frankia</taxon>
    </lineage>
</organism>
<feature type="transmembrane region" description="Helical" evidence="2">
    <location>
        <begin position="94"/>
        <end position="114"/>
    </location>
</feature>
<dbReference type="AlphaFoldDB" id="A0A2I2KV60"/>
<dbReference type="Proteomes" id="UP000234331">
    <property type="component" value="Unassembled WGS sequence"/>
</dbReference>
<dbReference type="EMBL" id="FZMO01000270">
    <property type="protein sequence ID" value="SNQ49545.1"/>
    <property type="molecule type" value="Genomic_DNA"/>
</dbReference>
<feature type="transmembrane region" description="Helical" evidence="2">
    <location>
        <begin position="253"/>
        <end position="271"/>
    </location>
</feature>
<keyword evidence="2" id="KW-1133">Transmembrane helix</keyword>
<evidence type="ECO:0000256" key="2">
    <source>
        <dbReference type="SAM" id="Phobius"/>
    </source>
</evidence>
<proteinExistence type="predicted"/>
<feature type="transmembrane region" description="Helical" evidence="2">
    <location>
        <begin position="172"/>
        <end position="194"/>
    </location>
</feature>
<reference evidence="3 4" key="1">
    <citation type="submission" date="2017-06" db="EMBL/GenBank/DDBJ databases">
        <authorList>
            <person name="Kim H.J."/>
            <person name="Triplett B.A."/>
        </authorList>
    </citation>
    <scope>NUCLEOTIDE SEQUENCE [LARGE SCALE GENOMIC DNA]</scope>
    <source>
        <strain evidence="3">FRACA_ARgP5</strain>
    </source>
</reference>
<evidence type="ECO:0000313" key="4">
    <source>
        <dbReference type="Proteomes" id="UP000234331"/>
    </source>
</evidence>
<dbReference type="OrthoDB" id="3212488at2"/>